<dbReference type="Pfam" id="PF01935">
    <property type="entry name" value="DUF87"/>
    <property type="match status" value="1"/>
</dbReference>
<evidence type="ECO:0000313" key="4">
    <source>
        <dbReference type="EMBL" id="SNR57413.1"/>
    </source>
</evidence>
<proteinExistence type="predicted"/>
<feature type="compositionally biased region" description="Acidic residues" evidence="1">
    <location>
        <begin position="1140"/>
        <end position="1199"/>
    </location>
</feature>
<dbReference type="InterPro" id="IPR051162">
    <property type="entry name" value="T4SS_component"/>
</dbReference>
<feature type="region of interest" description="Disordered" evidence="1">
    <location>
        <begin position="1540"/>
        <end position="1598"/>
    </location>
</feature>
<protein>
    <submittedName>
        <fullName evidence="4">Uncharacterized protein</fullName>
    </submittedName>
</protein>
<keyword evidence="5" id="KW-1185">Reference proteome</keyword>
<feature type="domain" description="TraD/TraG TraM recognition site" evidence="3">
    <location>
        <begin position="470"/>
        <end position="546"/>
    </location>
</feature>
<sequence length="1655" mass="183502">MFDIFGGDDDEPDGEPIRKIDVRHTRQRIDEAIEAIRSKNLSLEDRKRLCEHIGSVLLHVDQITVDSKTPVCVPPDMNPRPEELVSGLQSGKEVLDIDNISGGDRDDIHQIHGEFVGVIDMVYEMEEFEYAYTEVKRKKRYGAELQSFGIPEEIDPNELPPGQDGVEVYATGEAEEALRDIPRDHPDAPLFVGKGTRNGRDASIDKNHLFRHRAVFGVTGYGKSTLLTNDARQLIESGAGLCFIDPKGDDSFRLMQTIPEHRLDDVVWIEPGASGDYLSGFNFITLNLDPDDDEYDAALASLVDDLKKMLAASDDYWGPRMDRVAGSLITAMNLYNAKTPDDAPEMNLVDMYYVLKSEASRYEFAARAHKADLRFVAPHLDTISKMSEDDLEPLLGRFLPWIQNPVARRMIGFRSGGINIPEAIDNNKIIIVRMGSQPRELKQMLGMAVIRRIWSHIRARSMKSQYEREPFYLFCDEFDNLALGDETIPAMISESRSYRLSMTLANQYPAQLPSNVVEAITTNCDTIMSFNPGDQKSARTYNTQLGLDPQDLTEEVNYHVWMRTTISENMERSDAFRVYIYPPFPPLRTTDEAQAAIDASLKKLGRRRRSDEEVYQNLLFNEGQGRWETGIGRYAAMADGDERQMYLQQLVDQTPTPDDPNIKGAEDRDTSPGGLLPSTEPGNAPANAPGRQQASQPTSAKEVVERHLDAVLESIFAARLRAGKDPNEYVSLEDAKQELLVRLPDAAVDSLSELSNIYEQVNEAYAETQRSDGDTSIRLTSQGRGIVLQQDTGSAGSGGGDDHRWILGEAYVAFTQIGYKTWLPEQEGEEAPDGVAEVPIDPTDVDDNLSRSKTLDAINERQDELREKYPGVWNFAGPDDVAIEAETSTIKYPFQTFNNLRKAMENGDKCVFAVKDGSAKHGGFTYWAERAEKVIYETEGGTRSAEVVSDEVTFRKSPTEDGHPRYYNDGGGDYRVGEDQIALRPKLDGDGETNRSTIWYREKDTGDVVAAVETPHGEENIEFARFDTPEEAHEGNKYAVPAYYEYDKSEEEYVLHVDGEKKYYPDKEGILQNWVPFRGPFIPEARFDEWPTTDNFEIIIFPDSDNEEYNQPQIYHRGECRPLFDELGVSASNLSVGEIGDTDGDVEATTDDEDTEEEEEEASEDDGDEGTGEEDADESDDSDESGDEPMEGPPVDDDALTPSRIAADERVELTAQQIADYVTGDLSLPWPREQKIRNVILSNTGFTDDYPIERLREEIVIPEGGVQTEAAESDEEADTDDTSKEVQDDADDTEHDETPPANDESAEHNDTPADAHEEEPVEADQIPTPARIAEDSRVDLTAEEITAIATGEKEPGTNTVIALMKAITDLSPVAGDAIEDVEDLSEQIVIPEEPVEGDTDEQSAQTDAVESGEEDERAVADVDVQQGAEADGGQSTGEYEPEREADVEQEHEGSEGSGRDDAPELAEPTVEYREPPTPARLADDPRVELSEDTIHALADGVFTPSEEELDRIRAALNDLIEGDQSLPTSAVPAEEIVVEEVEDTSTDEQGGDTEDTGGGMTPEEAAAHVEQPPEDHELTSDETIYATPPTPDNLAAHPKVTLPPVQIEAAARGNIEISKKQQALLRAALKDYTKDGEAPLTMDQDPTDEVLLTGS</sequence>
<dbReference type="CDD" id="cd01127">
    <property type="entry name" value="TrwB_TraG_TraD_VirD4"/>
    <property type="match status" value="1"/>
</dbReference>
<dbReference type="SUPFAM" id="SSF52540">
    <property type="entry name" value="P-loop containing nucleoside triphosphate hydrolases"/>
    <property type="match status" value="1"/>
</dbReference>
<feature type="region of interest" description="Disordered" evidence="1">
    <location>
        <begin position="1633"/>
        <end position="1655"/>
    </location>
</feature>
<feature type="region of interest" description="Disordered" evidence="1">
    <location>
        <begin position="1135"/>
        <end position="1206"/>
    </location>
</feature>
<reference evidence="4 5" key="1">
    <citation type="submission" date="2017-06" db="EMBL/GenBank/DDBJ databases">
        <authorList>
            <person name="Kim H.J."/>
            <person name="Triplett B.A."/>
        </authorList>
    </citation>
    <scope>NUCLEOTIDE SEQUENCE [LARGE SCALE GENOMIC DNA]</scope>
    <source>
        <strain evidence="4 5">DSM 8800</strain>
    </source>
</reference>
<evidence type="ECO:0000256" key="1">
    <source>
        <dbReference type="SAM" id="MobiDB-lite"/>
    </source>
</evidence>
<feature type="compositionally biased region" description="Acidic residues" evidence="1">
    <location>
        <begin position="1271"/>
        <end position="1280"/>
    </location>
</feature>
<dbReference type="Pfam" id="PF12696">
    <property type="entry name" value="TraG-D_C"/>
    <property type="match status" value="1"/>
</dbReference>
<feature type="compositionally biased region" description="Acidic residues" evidence="1">
    <location>
        <begin position="1540"/>
        <end position="1555"/>
    </location>
</feature>
<feature type="compositionally biased region" description="Basic and acidic residues" evidence="1">
    <location>
        <begin position="1565"/>
        <end position="1579"/>
    </location>
</feature>
<dbReference type="EMBL" id="FZNQ01000017">
    <property type="protein sequence ID" value="SNR57413.1"/>
    <property type="molecule type" value="Genomic_DNA"/>
</dbReference>
<organism evidence="4 5">
    <name type="scientific">Halorubrum vacuolatum</name>
    <name type="common">Natronobacterium vacuolatum</name>
    <dbReference type="NCBI Taxonomy" id="63740"/>
    <lineage>
        <taxon>Archaea</taxon>
        <taxon>Methanobacteriati</taxon>
        <taxon>Methanobacteriota</taxon>
        <taxon>Stenosarchaea group</taxon>
        <taxon>Halobacteria</taxon>
        <taxon>Halobacteriales</taxon>
        <taxon>Haloferacaceae</taxon>
        <taxon>Halorubrum</taxon>
    </lineage>
</organism>
<feature type="compositionally biased region" description="Basic and acidic residues" evidence="1">
    <location>
        <begin position="952"/>
        <end position="966"/>
    </location>
</feature>
<evidence type="ECO:0000259" key="2">
    <source>
        <dbReference type="Pfam" id="PF01935"/>
    </source>
</evidence>
<feature type="compositionally biased region" description="Polar residues" evidence="1">
    <location>
        <begin position="690"/>
        <end position="699"/>
    </location>
</feature>
<feature type="compositionally biased region" description="Basic and acidic residues" evidence="1">
    <location>
        <begin position="660"/>
        <end position="670"/>
    </location>
</feature>
<name>A0A238XFY8_HALVU</name>
<gene>
    <name evidence="4" type="ORF">SAMN06264855_11713</name>
</gene>
<feature type="region of interest" description="Disordered" evidence="1">
    <location>
        <begin position="1383"/>
        <end position="1486"/>
    </location>
</feature>
<evidence type="ECO:0000313" key="5">
    <source>
        <dbReference type="Proteomes" id="UP000198397"/>
    </source>
</evidence>
<feature type="region of interest" description="Disordered" evidence="1">
    <location>
        <begin position="951"/>
        <end position="971"/>
    </location>
</feature>
<feature type="compositionally biased region" description="Basic and acidic residues" evidence="1">
    <location>
        <begin position="1440"/>
        <end position="1462"/>
    </location>
</feature>
<dbReference type="Proteomes" id="UP000198397">
    <property type="component" value="Unassembled WGS sequence"/>
</dbReference>
<dbReference type="PANTHER" id="PTHR30121:SF6">
    <property type="entry name" value="SLR6007 PROTEIN"/>
    <property type="match status" value="1"/>
</dbReference>
<feature type="compositionally biased region" description="Basic and acidic residues" evidence="1">
    <location>
        <begin position="1305"/>
        <end position="1315"/>
    </location>
</feature>
<dbReference type="InterPro" id="IPR027417">
    <property type="entry name" value="P-loop_NTPase"/>
</dbReference>
<dbReference type="InterPro" id="IPR002789">
    <property type="entry name" value="HerA_central"/>
</dbReference>
<feature type="region of interest" description="Disordered" evidence="1">
    <location>
        <begin position="652"/>
        <end position="703"/>
    </location>
</feature>
<accession>A0A238XFY8</accession>
<dbReference type="Gene3D" id="3.40.50.300">
    <property type="entry name" value="P-loop containing nucleotide triphosphate hydrolases"/>
    <property type="match status" value="2"/>
</dbReference>
<dbReference type="InterPro" id="IPR032689">
    <property type="entry name" value="TraG-D_C"/>
</dbReference>
<feature type="domain" description="Helicase HerA central" evidence="2">
    <location>
        <begin position="192"/>
        <end position="249"/>
    </location>
</feature>
<evidence type="ECO:0000259" key="3">
    <source>
        <dbReference type="Pfam" id="PF12696"/>
    </source>
</evidence>
<dbReference type="PANTHER" id="PTHR30121">
    <property type="entry name" value="UNCHARACTERIZED PROTEIN YJGR-RELATED"/>
    <property type="match status" value="1"/>
</dbReference>
<feature type="region of interest" description="Disordered" evidence="1">
    <location>
        <begin position="1258"/>
        <end position="1338"/>
    </location>
</feature>